<dbReference type="RefSeq" id="WP_343886907.1">
    <property type="nucleotide sequence ID" value="NZ_BAAAKI010000025.1"/>
</dbReference>
<dbReference type="CDD" id="cd00060">
    <property type="entry name" value="FHA"/>
    <property type="match status" value="1"/>
</dbReference>
<comment type="caution">
    <text evidence="4">The sequence shown here is derived from an EMBL/GenBank/DDBJ whole genome shotgun (WGS) entry which is preliminary data.</text>
</comment>
<organism evidence="4 5">
    <name type="scientific">Luteococcus sanguinis</name>
    <dbReference type="NCBI Taxonomy" id="174038"/>
    <lineage>
        <taxon>Bacteria</taxon>
        <taxon>Bacillati</taxon>
        <taxon>Actinomycetota</taxon>
        <taxon>Actinomycetes</taxon>
        <taxon>Propionibacteriales</taxon>
        <taxon>Propionibacteriaceae</taxon>
        <taxon>Luteococcus</taxon>
    </lineage>
</organism>
<keyword evidence="1" id="KW-0597">Phosphoprotein</keyword>
<dbReference type="EMBL" id="JBHSUA010000024">
    <property type="protein sequence ID" value="MFC6397880.1"/>
    <property type="molecule type" value="Genomic_DNA"/>
</dbReference>
<proteinExistence type="predicted"/>
<dbReference type="InterPro" id="IPR008984">
    <property type="entry name" value="SMAD_FHA_dom_sf"/>
</dbReference>
<evidence type="ECO:0000313" key="5">
    <source>
        <dbReference type="Proteomes" id="UP001596266"/>
    </source>
</evidence>
<feature type="compositionally biased region" description="Low complexity" evidence="2">
    <location>
        <begin position="160"/>
        <end position="171"/>
    </location>
</feature>
<dbReference type="SUPFAM" id="SSF49879">
    <property type="entry name" value="SMAD/FHA domain"/>
    <property type="match status" value="1"/>
</dbReference>
<dbReference type="Proteomes" id="UP001596266">
    <property type="component" value="Unassembled WGS sequence"/>
</dbReference>
<protein>
    <submittedName>
        <fullName evidence="4">FHA domain-containing protein</fullName>
    </submittedName>
</protein>
<evidence type="ECO:0000256" key="1">
    <source>
        <dbReference type="ARBA" id="ARBA00022553"/>
    </source>
</evidence>
<keyword evidence="5" id="KW-1185">Reference proteome</keyword>
<evidence type="ECO:0000256" key="2">
    <source>
        <dbReference type="SAM" id="MobiDB-lite"/>
    </source>
</evidence>
<dbReference type="InterPro" id="IPR000253">
    <property type="entry name" value="FHA_dom"/>
</dbReference>
<evidence type="ECO:0000313" key="4">
    <source>
        <dbReference type="EMBL" id="MFC6397880.1"/>
    </source>
</evidence>
<feature type="region of interest" description="Disordered" evidence="2">
    <location>
        <begin position="140"/>
        <end position="196"/>
    </location>
</feature>
<accession>A0ABW1X3J2</accession>
<name>A0ABW1X3J2_9ACTN</name>
<sequence length="365" mass="38071">MVEQWMAQHVPGGRMLLMGPQCAVLLPAEVGSQLATSLWPPIQGEPSPVALVNTLTGAGLDSLHDFALLVADGQRVRCLVRGDVRVSDIDSGEVLADGGGLLTWREASLTGVRGVRLGRAEEPARLPLRVGAAMVSHADITFDGSDPTPREHEPAAEQSPAAVAIPAPLAPDEAGTPQSPESGPELAPSPSDHDGMTIFQRDIAATHKPSEEPPSQVLAAPCVEGHANPPGSHSCRICGAPVEAGTPQIVRRPPLGLLVASDGQSVELDQRVLVGRAPSADGFGPGVRLLTVPSPNQDISRSHLLIAPDGWAIEATDLESTNGTLLMRRGQEPIRLLGQQPTLVQIGDVLDLGDGVTVEVTNPTL</sequence>
<dbReference type="Pfam" id="PF00498">
    <property type="entry name" value="FHA"/>
    <property type="match status" value="1"/>
</dbReference>
<dbReference type="Gene3D" id="2.60.200.20">
    <property type="match status" value="1"/>
</dbReference>
<evidence type="ECO:0000259" key="3">
    <source>
        <dbReference type="PROSITE" id="PS50006"/>
    </source>
</evidence>
<gene>
    <name evidence="4" type="ORF">ACFP57_12935</name>
</gene>
<feature type="domain" description="FHA" evidence="3">
    <location>
        <begin position="272"/>
        <end position="326"/>
    </location>
</feature>
<reference evidence="5" key="1">
    <citation type="journal article" date="2019" name="Int. J. Syst. Evol. Microbiol.">
        <title>The Global Catalogue of Microorganisms (GCM) 10K type strain sequencing project: providing services to taxonomists for standard genome sequencing and annotation.</title>
        <authorList>
            <consortium name="The Broad Institute Genomics Platform"/>
            <consortium name="The Broad Institute Genome Sequencing Center for Infectious Disease"/>
            <person name="Wu L."/>
            <person name="Ma J."/>
        </authorList>
    </citation>
    <scope>NUCLEOTIDE SEQUENCE [LARGE SCALE GENOMIC DNA]</scope>
    <source>
        <strain evidence="5">CGMCC 1.15277</strain>
    </source>
</reference>
<dbReference type="PROSITE" id="PS50006">
    <property type="entry name" value="FHA_DOMAIN"/>
    <property type="match status" value="1"/>
</dbReference>